<evidence type="ECO:0000256" key="4">
    <source>
        <dbReference type="ARBA" id="ARBA00022496"/>
    </source>
</evidence>
<organism evidence="11 12">
    <name type="scientific">Paracholeplasma vituli</name>
    <dbReference type="NCBI Taxonomy" id="69473"/>
    <lineage>
        <taxon>Bacteria</taxon>
        <taxon>Bacillati</taxon>
        <taxon>Mycoplasmatota</taxon>
        <taxon>Mollicutes</taxon>
        <taxon>Acholeplasmatales</taxon>
        <taxon>Acholeplasmataceae</taxon>
        <taxon>Paracholeplasma</taxon>
    </lineage>
</organism>
<keyword evidence="7" id="KW-0408">Iron</keyword>
<evidence type="ECO:0000256" key="3">
    <source>
        <dbReference type="ARBA" id="ARBA00022475"/>
    </source>
</evidence>
<evidence type="ECO:0000256" key="9">
    <source>
        <dbReference type="ARBA" id="ARBA00023136"/>
    </source>
</evidence>
<feature type="domain" description="ABC transporter" evidence="10">
    <location>
        <begin position="2"/>
        <end position="236"/>
    </location>
</feature>
<dbReference type="InterPro" id="IPR027417">
    <property type="entry name" value="P-loop_NTPase"/>
</dbReference>
<dbReference type="Pfam" id="PF00005">
    <property type="entry name" value="ABC_tran"/>
    <property type="match status" value="1"/>
</dbReference>
<dbReference type="EMBL" id="JAOEGN010000011">
    <property type="protein sequence ID" value="MCU0105283.1"/>
    <property type="molecule type" value="Genomic_DNA"/>
</dbReference>
<keyword evidence="2" id="KW-0813">Transport</keyword>
<comment type="caution">
    <text evidence="11">The sequence shown here is derived from an EMBL/GenBank/DDBJ whole genome shotgun (WGS) entry which is preliminary data.</text>
</comment>
<reference evidence="12" key="1">
    <citation type="submission" date="2023-07" db="EMBL/GenBank/DDBJ databases">
        <title>Novel Mycoplasma species identified in domestic and wild animals.</title>
        <authorList>
            <person name="Volokhov D.V."/>
            <person name="Furtak V.A."/>
            <person name="Zagorodnyaya T.A."/>
        </authorList>
    </citation>
    <scope>NUCLEOTIDE SEQUENCE [LARGE SCALE GENOMIC DNA]</scope>
    <source>
        <strain evidence="12">92-19</strain>
    </source>
</reference>
<keyword evidence="8" id="KW-0406">Ion transport</keyword>
<dbReference type="InterPro" id="IPR003593">
    <property type="entry name" value="AAA+_ATPase"/>
</dbReference>
<keyword evidence="9" id="KW-0472">Membrane</keyword>
<keyword evidence="3" id="KW-1003">Cell membrane</keyword>
<dbReference type="PANTHER" id="PTHR42771:SF3">
    <property type="entry name" value="PETROBACTIN IMPORT ATP-BINDING PROTEIN YCLP"/>
    <property type="match status" value="1"/>
</dbReference>
<protein>
    <submittedName>
        <fullName evidence="11">ATP-binding cassette domain-containing protein</fullName>
    </submittedName>
</protein>
<evidence type="ECO:0000256" key="8">
    <source>
        <dbReference type="ARBA" id="ARBA00023065"/>
    </source>
</evidence>
<gene>
    <name evidence="11" type="ORF">N7603_06390</name>
</gene>
<keyword evidence="12" id="KW-1185">Reference proteome</keyword>
<keyword evidence="6 11" id="KW-0067">ATP-binding</keyword>
<dbReference type="InterPro" id="IPR051535">
    <property type="entry name" value="Siderophore_ABC-ATPase"/>
</dbReference>
<evidence type="ECO:0000256" key="5">
    <source>
        <dbReference type="ARBA" id="ARBA00022741"/>
    </source>
</evidence>
<evidence type="ECO:0000256" key="1">
    <source>
        <dbReference type="ARBA" id="ARBA00004202"/>
    </source>
</evidence>
<accession>A0ABT2PWE7</accession>
<name>A0ABT2PWE7_9MOLU</name>
<comment type="subcellular location">
    <subcellularLocation>
        <location evidence="1">Cell membrane</location>
        <topology evidence="1">Peripheral membrane protein</topology>
    </subcellularLocation>
</comment>
<dbReference type="Gene3D" id="3.40.50.300">
    <property type="entry name" value="P-loop containing nucleotide triphosphate hydrolases"/>
    <property type="match status" value="1"/>
</dbReference>
<keyword evidence="4" id="KW-0410">Iron transport</keyword>
<evidence type="ECO:0000256" key="6">
    <source>
        <dbReference type="ARBA" id="ARBA00022840"/>
    </source>
</evidence>
<dbReference type="InterPro" id="IPR003439">
    <property type="entry name" value="ABC_transporter-like_ATP-bd"/>
</dbReference>
<dbReference type="SMART" id="SM00382">
    <property type="entry name" value="AAA"/>
    <property type="match status" value="1"/>
</dbReference>
<evidence type="ECO:0000256" key="7">
    <source>
        <dbReference type="ARBA" id="ARBA00023004"/>
    </source>
</evidence>
<dbReference type="Proteomes" id="UP001209076">
    <property type="component" value="Unassembled WGS sequence"/>
</dbReference>
<dbReference type="PANTHER" id="PTHR42771">
    <property type="entry name" value="IRON(3+)-HYDROXAMATE IMPORT ATP-BINDING PROTEIN FHUC"/>
    <property type="match status" value="1"/>
</dbReference>
<dbReference type="RefSeq" id="WP_262096578.1">
    <property type="nucleotide sequence ID" value="NZ_JAOEGN010000011.1"/>
</dbReference>
<evidence type="ECO:0000313" key="12">
    <source>
        <dbReference type="Proteomes" id="UP001209076"/>
    </source>
</evidence>
<evidence type="ECO:0000256" key="2">
    <source>
        <dbReference type="ARBA" id="ARBA00022448"/>
    </source>
</evidence>
<dbReference type="CDD" id="cd03214">
    <property type="entry name" value="ABC_Iron-Siderophores_B12_Hemin"/>
    <property type="match status" value="1"/>
</dbReference>
<evidence type="ECO:0000313" key="11">
    <source>
        <dbReference type="EMBL" id="MCU0105283.1"/>
    </source>
</evidence>
<evidence type="ECO:0000259" key="10">
    <source>
        <dbReference type="PROSITE" id="PS50893"/>
    </source>
</evidence>
<proteinExistence type="predicted"/>
<dbReference type="PROSITE" id="PS50893">
    <property type="entry name" value="ABC_TRANSPORTER_2"/>
    <property type="match status" value="1"/>
</dbReference>
<keyword evidence="5" id="KW-0547">Nucleotide-binding</keyword>
<dbReference type="GO" id="GO:0005524">
    <property type="term" value="F:ATP binding"/>
    <property type="evidence" value="ECO:0007669"/>
    <property type="project" value="UniProtKB-KW"/>
</dbReference>
<dbReference type="SUPFAM" id="SSF52540">
    <property type="entry name" value="P-loop containing nucleoside triphosphate hydrolases"/>
    <property type="match status" value="1"/>
</dbReference>
<sequence>MIEIKNVHKKYGSLVVLDDINLTIKEGAVTALIGPNGAGKSTLLGVISKLLEADQGTVLLDGEPISKVKPHNFAKAIAILKQTNQINVNLTVRELVSFGRWPHSKGNLTTFDEQKINEAIQFLRLKEVEHKNINQLSGGQKQRAYIAMIVAQDTKYVLLDEPLNNLDMRYSVDMMLILQDLVKKLNKTVMIVLHDINFAATFSDHIIAMKDGKIIKEGTPDQIMEKDVLDYVFDHEFCIAGVNGKKYFIYYQESVDDKL</sequence>